<keyword evidence="6" id="KW-0809">Transit peptide</keyword>
<organism evidence="18">
    <name type="scientific">Rhipicephalus zambeziensis</name>
    <dbReference type="NCBI Taxonomy" id="60191"/>
    <lineage>
        <taxon>Eukaryota</taxon>
        <taxon>Metazoa</taxon>
        <taxon>Ecdysozoa</taxon>
        <taxon>Arthropoda</taxon>
        <taxon>Chelicerata</taxon>
        <taxon>Arachnida</taxon>
        <taxon>Acari</taxon>
        <taxon>Parasitiformes</taxon>
        <taxon>Ixodida</taxon>
        <taxon>Ixodoidea</taxon>
        <taxon>Ixodidae</taxon>
        <taxon>Rhipicephalinae</taxon>
        <taxon>Rhipicephalus</taxon>
        <taxon>Rhipicephalus</taxon>
    </lineage>
</organism>
<evidence type="ECO:0000256" key="2">
    <source>
        <dbReference type="ARBA" id="ARBA00004173"/>
    </source>
</evidence>
<name>A0A224Z279_9ACAR</name>
<dbReference type="AlphaFoldDB" id="A0A224Z279"/>
<dbReference type="GO" id="GO:0106436">
    <property type="term" value="F:glutathione-dependent sulfide quinone oxidoreductase activity"/>
    <property type="evidence" value="ECO:0007669"/>
    <property type="project" value="UniProtKB-EC"/>
</dbReference>
<dbReference type="GO" id="GO:0071949">
    <property type="term" value="F:FAD binding"/>
    <property type="evidence" value="ECO:0007669"/>
    <property type="project" value="TreeGrafter"/>
</dbReference>
<reference evidence="18" key="1">
    <citation type="journal article" date="2017" name="Parasit. Vectors">
        <title>Sialotranscriptomics of Rhipicephalus zambeziensis reveals intricate expression profiles of secretory proteins and suggests tight temporal transcriptional regulation during blood-feeding.</title>
        <authorList>
            <person name="de Castro M.H."/>
            <person name="de Klerk D."/>
            <person name="Pienaar R."/>
            <person name="Rees D.J.G."/>
            <person name="Mans B.J."/>
        </authorList>
    </citation>
    <scope>NUCLEOTIDE SEQUENCE</scope>
    <source>
        <tissue evidence="18">Salivary glands</tissue>
    </source>
</reference>
<evidence type="ECO:0000256" key="14">
    <source>
        <dbReference type="ARBA" id="ARBA00066447"/>
    </source>
</evidence>
<dbReference type="Gene3D" id="3.50.50.60">
    <property type="entry name" value="FAD/NAD(P)-binding domain"/>
    <property type="match status" value="2"/>
</dbReference>
<evidence type="ECO:0000256" key="9">
    <source>
        <dbReference type="ARBA" id="ARBA00051038"/>
    </source>
</evidence>
<dbReference type="InterPro" id="IPR036188">
    <property type="entry name" value="FAD/NAD-bd_sf"/>
</dbReference>
<keyword evidence="4" id="KW-0874">Quinone</keyword>
<evidence type="ECO:0000256" key="5">
    <source>
        <dbReference type="ARBA" id="ARBA00022827"/>
    </source>
</evidence>
<comment type="similarity">
    <text evidence="13">Belongs to the SQRD family.</text>
</comment>
<evidence type="ECO:0000256" key="7">
    <source>
        <dbReference type="ARBA" id="ARBA00023002"/>
    </source>
</evidence>
<keyword evidence="5" id="KW-0274">FAD</keyword>
<accession>A0A224Z279</accession>
<dbReference type="PANTHER" id="PTHR10632:SF2">
    <property type="entry name" value="SULFIDE:QUINONE OXIDOREDUCTASE, MITOCHONDRIAL"/>
    <property type="match status" value="1"/>
</dbReference>
<evidence type="ECO:0000256" key="15">
    <source>
        <dbReference type="ARBA" id="ARBA00070160"/>
    </source>
</evidence>
<sequence length="440" mass="49364">MMRRSSLRRFMRQVRLCSSKAGERGERSYKLLVVGGGSGGIATAAKFASKLGKGKVGVLEPHDTHCYQPLWTLVGGGIKQVSSSFKPMSEVMPSQADWIKDSAETFAPQENTVVTKHGLKIKYDFLVVAMGIQVRFDMIEGLMEALETPYVCSNYSYNTVTKTYQAMRALKEGNAIFTYPATPIKCPGAAQKIMYLTDAYLRKEGRRDKVDIIFNSSMGVIFGVRKYADALWDVVKGRGITVNLKHELVQVLPNRREAVFRLLDSTDNPKETVKFKYNMLHVVPPMTPSSVLKTAPSFTDSAGYLDVDGETLQHKRYRNVFGIGDCTNVPTSKTAAAVAGELGILRKNLINVMEGKTPTKKYNGYTSCPLVTSYDKCILAEFDSKAEPLETFPFNQAKERTSMFYMKRDMLPFIYWNLFLKGYWEGPGIFRKAMRLGFSK</sequence>
<feature type="domain" description="FAD/NAD(P)-binding" evidence="17">
    <location>
        <begin position="29"/>
        <end position="146"/>
    </location>
</feature>
<dbReference type="GO" id="GO:0070224">
    <property type="term" value="F:sulfide:quinone oxidoreductase activity"/>
    <property type="evidence" value="ECO:0007669"/>
    <property type="project" value="TreeGrafter"/>
</dbReference>
<keyword evidence="7" id="KW-0560">Oxidoreductase</keyword>
<dbReference type="EMBL" id="GFPF01012129">
    <property type="protein sequence ID" value="MAA23275.1"/>
    <property type="molecule type" value="Transcribed_RNA"/>
</dbReference>
<evidence type="ECO:0000256" key="1">
    <source>
        <dbReference type="ARBA" id="ARBA00001974"/>
    </source>
</evidence>
<dbReference type="GO" id="GO:0048038">
    <property type="term" value="F:quinone binding"/>
    <property type="evidence" value="ECO:0007669"/>
    <property type="project" value="UniProtKB-KW"/>
</dbReference>
<comment type="catalytic activity">
    <reaction evidence="9">
        <text>ubiquinone-10 + hydrogen sulfide + sulfite + 2 H(+) = ubiquinol-10 + thiosulfate</text>
        <dbReference type="Rhea" id="RHEA:38359"/>
        <dbReference type="ChEBI" id="CHEBI:15378"/>
        <dbReference type="ChEBI" id="CHEBI:17359"/>
        <dbReference type="ChEBI" id="CHEBI:29919"/>
        <dbReference type="ChEBI" id="CHEBI:33542"/>
        <dbReference type="ChEBI" id="CHEBI:46245"/>
        <dbReference type="ChEBI" id="CHEBI:64183"/>
    </reaction>
    <physiologicalReaction direction="left-to-right" evidence="9">
        <dbReference type="Rhea" id="RHEA:38360"/>
    </physiologicalReaction>
</comment>
<evidence type="ECO:0000313" key="18">
    <source>
        <dbReference type="EMBL" id="MAA23275.1"/>
    </source>
</evidence>
<evidence type="ECO:0000256" key="16">
    <source>
        <dbReference type="ARBA" id="ARBA00082958"/>
    </source>
</evidence>
<evidence type="ECO:0000259" key="17">
    <source>
        <dbReference type="Pfam" id="PF07992"/>
    </source>
</evidence>
<dbReference type="EC" id="1.8.5.8" evidence="14"/>
<evidence type="ECO:0000256" key="12">
    <source>
        <dbReference type="ARBA" id="ARBA00059167"/>
    </source>
</evidence>
<evidence type="ECO:0000256" key="6">
    <source>
        <dbReference type="ARBA" id="ARBA00022946"/>
    </source>
</evidence>
<dbReference type="GO" id="GO:0005739">
    <property type="term" value="C:mitochondrion"/>
    <property type="evidence" value="ECO:0007669"/>
    <property type="project" value="UniProtKB-SubCell"/>
</dbReference>
<comment type="catalytic activity">
    <reaction evidence="10">
        <text>ubiquinone-10 + hydrogen sulfide + glutathione + H(+) = S-sulfanylglutathione + ubiquinol-10</text>
        <dbReference type="Rhea" id="RHEA:62608"/>
        <dbReference type="ChEBI" id="CHEBI:15378"/>
        <dbReference type="ChEBI" id="CHEBI:29919"/>
        <dbReference type="ChEBI" id="CHEBI:46245"/>
        <dbReference type="ChEBI" id="CHEBI:57925"/>
        <dbReference type="ChEBI" id="CHEBI:58905"/>
        <dbReference type="ChEBI" id="CHEBI:64183"/>
    </reaction>
    <physiologicalReaction direction="left-to-right" evidence="10">
        <dbReference type="Rhea" id="RHEA:62609"/>
    </physiologicalReaction>
</comment>
<evidence type="ECO:0000256" key="4">
    <source>
        <dbReference type="ARBA" id="ARBA00022719"/>
    </source>
</evidence>
<evidence type="ECO:0000256" key="10">
    <source>
        <dbReference type="ARBA" id="ARBA00052810"/>
    </source>
</evidence>
<dbReference type="FunFam" id="3.50.50.60:FF:000034">
    <property type="entry name" value="sulfide:quinone oxidoreductase, mitochondrial"/>
    <property type="match status" value="1"/>
</dbReference>
<comment type="subcellular location">
    <subcellularLocation>
        <location evidence="2">Mitochondrion</location>
    </subcellularLocation>
</comment>
<comment type="catalytic activity">
    <reaction evidence="11">
        <text>a quinone + hydrogen sulfide + glutathione + H(+) = S-sulfanylglutathione + a quinol</text>
        <dbReference type="Rhea" id="RHEA:55156"/>
        <dbReference type="ChEBI" id="CHEBI:15378"/>
        <dbReference type="ChEBI" id="CHEBI:24646"/>
        <dbReference type="ChEBI" id="CHEBI:29919"/>
        <dbReference type="ChEBI" id="CHEBI:57925"/>
        <dbReference type="ChEBI" id="CHEBI:58905"/>
        <dbReference type="ChEBI" id="CHEBI:132124"/>
        <dbReference type="EC" id="1.8.5.8"/>
    </reaction>
    <physiologicalReaction direction="left-to-right" evidence="11">
        <dbReference type="Rhea" id="RHEA:55157"/>
    </physiologicalReaction>
</comment>
<evidence type="ECO:0000256" key="3">
    <source>
        <dbReference type="ARBA" id="ARBA00022630"/>
    </source>
</evidence>
<protein>
    <recommendedName>
        <fullName evidence="15">Sulfide:quinone oxidoreductase, mitochondrial</fullName>
        <ecNumber evidence="14">1.8.5.8</ecNumber>
    </recommendedName>
    <alternativeName>
        <fullName evidence="16">Sulfide quinone oxidoreductase</fullName>
    </alternativeName>
</protein>
<evidence type="ECO:0000256" key="11">
    <source>
        <dbReference type="ARBA" id="ARBA00052986"/>
    </source>
</evidence>
<evidence type="ECO:0000256" key="13">
    <source>
        <dbReference type="ARBA" id="ARBA00060891"/>
    </source>
</evidence>
<dbReference type="InterPro" id="IPR023753">
    <property type="entry name" value="FAD/NAD-binding_dom"/>
</dbReference>
<dbReference type="SUPFAM" id="SSF51905">
    <property type="entry name" value="FAD/NAD(P)-binding domain"/>
    <property type="match status" value="1"/>
</dbReference>
<keyword evidence="3" id="KW-0285">Flavoprotein</keyword>
<dbReference type="Pfam" id="PF07992">
    <property type="entry name" value="Pyr_redox_2"/>
    <property type="match status" value="1"/>
</dbReference>
<keyword evidence="8" id="KW-0496">Mitochondrion</keyword>
<dbReference type="GO" id="GO:0070221">
    <property type="term" value="P:sulfide oxidation, using sulfide:quinone oxidoreductase"/>
    <property type="evidence" value="ECO:0007669"/>
    <property type="project" value="TreeGrafter"/>
</dbReference>
<comment type="function">
    <text evidence="12">Catalyzes the oxidation of hydrogen sulfide with the help of a quinone, such as ubiquinone-10, giving rise to thiosulfate and ultimately to sulfane (molecular sulfur) atoms. Requires an additional electron acceptor; can use sulfite, sulfide or cyanide (in vitro). It is believed the in vivo electron acceptor is glutathione.</text>
</comment>
<proteinExistence type="inferred from homology"/>
<dbReference type="PANTHER" id="PTHR10632">
    <property type="entry name" value="SULFIDE:QUINONE OXIDOREDUCTASE"/>
    <property type="match status" value="1"/>
</dbReference>
<comment type="cofactor">
    <cofactor evidence="1">
        <name>FAD</name>
        <dbReference type="ChEBI" id="CHEBI:57692"/>
    </cofactor>
</comment>
<dbReference type="InterPro" id="IPR015904">
    <property type="entry name" value="Sulphide_quinone_reductase"/>
</dbReference>
<evidence type="ECO:0000256" key="8">
    <source>
        <dbReference type="ARBA" id="ARBA00023128"/>
    </source>
</evidence>